<evidence type="ECO:0000313" key="1">
    <source>
        <dbReference type="EMBL" id="NHR07417.1"/>
    </source>
</evidence>
<comment type="caution">
    <text evidence="1">The sequence shown here is derived from an EMBL/GenBank/DDBJ whole genome shotgun (WGS) entry which is preliminary data.</text>
</comment>
<name>A0ABX0L6H5_9NEIS</name>
<keyword evidence="2" id="KW-1185">Reference proteome</keyword>
<dbReference type="EMBL" id="JAAOMA010000034">
    <property type="protein sequence ID" value="NHR07417.1"/>
    <property type="molecule type" value="Genomic_DNA"/>
</dbReference>
<organism evidence="1 2">
    <name type="scientific">Chromobacterium fluminis</name>
    <dbReference type="NCBI Taxonomy" id="3044269"/>
    <lineage>
        <taxon>Bacteria</taxon>
        <taxon>Pseudomonadati</taxon>
        <taxon>Pseudomonadota</taxon>
        <taxon>Betaproteobacteria</taxon>
        <taxon>Neisseriales</taxon>
        <taxon>Chromobacteriaceae</taxon>
        <taxon>Chromobacterium</taxon>
    </lineage>
</organism>
<sequence length="96" mass="10291">MNILQNQQAIKILDDAAEKLRSIGLACWVSPTDMREFGMAVSLHVGETELTVSAAHVAQGEGAVAPHLANEKARERFAHQVADFMADAAVFKASGE</sequence>
<proteinExistence type="predicted"/>
<dbReference type="RefSeq" id="WP_166453226.1">
    <property type="nucleotide sequence ID" value="NZ_JAAOMA010000034.1"/>
</dbReference>
<accession>A0ABX0L6H5</accession>
<protein>
    <submittedName>
        <fullName evidence="1">Uncharacterized protein</fullName>
    </submittedName>
</protein>
<evidence type="ECO:0000313" key="2">
    <source>
        <dbReference type="Proteomes" id="UP001515641"/>
    </source>
</evidence>
<gene>
    <name evidence="1" type="ORF">HA052_19690</name>
</gene>
<reference evidence="1 2" key="1">
    <citation type="submission" date="2020-03" db="EMBL/GenBank/DDBJ databases">
        <title>Draft genome sequence of environmentally isolated cultures.</title>
        <authorList>
            <person name="Wilson H.S."/>
            <person name="De Leon M.E."/>
        </authorList>
    </citation>
    <scope>NUCLEOTIDE SEQUENCE [LARGE SCALE GENOMIC DNA]</scope>
    <source>
        <strain evidence="1 2">HSC-31F16</strain>
    </source>
</reference>
<dbReference type="Proteomes" id="UP001515641">
    <property type="component" value="Unassembled WGS sequence"/>
</dbReference>